<organism evidence="2 3">
    <name type="scientific">Priestia veravalensis</name>
    <dbReference type="NCBI Taxonomy" id="1414648"/>
    <lineage>
        <taxon>Bacteria</taxon>
        <taxon>Bacillati</taxon>
        <taxon>Bacillota</taxon>
        <taxon>Bacilli</taxon>
        <taxon>Bacillales</taxon>
        <taxon>Bacillaceae</taxon>
        <taxon>Priestia</taxon>
    </lineage>
</organism>
<dbReference type="PANTHER" id="PTHR43792:SF9">
    <property type="entry name" value="RIBOSOMAL-PROTEIN-ALANINE ACETYLTRANSFERASE"/>
    <property type="match status" value="1"/>
</dbReference>
<dbReference type="InterPro" id="IPR016181">
    <property type="entry name" value="Acyl_CoA_acyltransferase"/>
</dbReference>
<dbReference type="InterPro" id="IPR051531">
    <property type="entry name" value="N-acetyltransferase"/>
</dbReference>
<gene>
    <name evidence="2" type="ORF">AS180_12475</name>
</gene>
<keyword evidence="3" id="KW-1185">Reference proteome</keyword>
<dbReference type="Gene3D" id="3.40.630.30">
    <property type="match status" value="1"/>
</dbReference>
<dbReference type="AlphaFoldDB" id="A0A0V8JKE5"/>
<dbReference type="GO" id="GO:0005737">
    <property type="term" value="C:cytoplasm"/>
    <property type="evidence" value="ECO:0007669"/>
    <property type="project" value="TreeGrafter"/>
</dbReference>
<accession>A0A0V8JKE5</accession>
<dbReference type="RefSeq" id="WP_062686881.1">
    <property type="nucleotide sequence ID" value="NZ_KQ758656.1"/>
</dbReference>
<protein>
    <submittedName>
        <fullName evidence="2">Alanine acetyltransferase</fullName>
    </submittedName>
</protein>
<dbReference type="InterPro" id="IPR000182">
    <property type="entry name" value="GNAT_dom"/>
</dbReference>
<feature type="domain" description="N-acetyltransferase" evidence="1">
    <location>
        <begin position="11"/>
        <end position="175"/>
    </location>
</feature>
<evidence type="ECO:0000259" key="1">
    <source>
        <dbReference type="PROSITE" id="PS51186"/>
    </source>
</evidence>
<dbReference type="SUPFAM" id="SSF55729">
    <property type="entry name" value="Acyl-CoA N-acyltransferases (Nat)"/>
    <property type="match status" value="1"/>
</dbReference>
<dbReference type="PANTHER" id="PTHR43792">
    <property type="entry name" value="GNAT FAMILY, PUTATIVE (AFU_ORTHOLOGUE AFUA_3G00765)-RELATED-RELATED"/>
    <property type="match status" value="1"/>
</dbReference>
<dbReference type="Pfam" id="PF13302">
    <property type="entry name" value="Acetyltransf_3"/>
    <property type="match status" value="1"/>
</dbReference>
<dbReference type="EMBL" id="LNQP01000041">
    <property type="protein sequence ID" value="KSU87540.1"/>
    <property type="molecule type" value="Genomic_DNA"/>
</dbReference>
<evidence type="ECO:0000313" key="2">
    <source>
        <dbReference type="EMBL" id="KSU87540.1"/>
    </source>
</evidence>
<evidence type="ECO:0000313" key="3">
    <source>
        <dbReference type="Proteomes" id="UP000053681"/>
    </source>
</evidence>
<dbReference type="GO" id="GO:0008999">
    <property type="term" value="F:protein-N-terminal-alanine acetyltransferase activity"/>
    <property type="evidence" value="ECO:0007669"/>
    <property type="project" value="TreeGrafter"/>
</dbReference>
<proteinExistence type="predicted"/>
<dbReference type="CDD" id="cd04301">
    <property type="entry name" value="NAT_SF"/>
    <property type="match status" value="1"/>
</dbReference>
<name>A0A0V8JKE5_9BACI</name>
<comment type="caution">
    <text evidence="2">The sequence shown here is derived from an EMBL/GenBank/DDBJ whole genome shotgun (WGS) entry which is preliminary data.</text>
</comment>
<keyword evidence="2" id="KW-0808">Transferase</keyword>
<sequence length="184" mass="21610">MNIPTLDTKRLILRESKESDAVHMLRYLSDPVVMKHMGLEPFQTIDDVKSELSWYRNIVNEGTGMRWGITLKEEGVIIGSCGFLDYESSHERASVGYELHQEYWRQGIAAEAMKAVIEYGFSNWKLHRIQALIELENISSQKLVEKLGFHQEGLLREYERTCGKFDDLYMYSLLKREWKERRAD</sequence>
<reference evidence="2 3" key="1">
    <citation type="submission" date="2015-11" db="EMBL/GenBank/DDBJ databases">
        <title>Bacillus caseinolyticus sp nov.</title>
        <authorList>
            <person name="Dastager S.G."/>
            <person name="Mawlankar R."/>
        </authorList>
    </citation>
    <scope>NUCLEOTIDE SEQUENCE [LARGE SCALE GENOMIC DNA]</scope>
    <source>
        <strain evidence="2 3">SGD-V-76</strain>
    </source>
</reference>
<dbReference type="Proteomes" id="UP000053681">
    <property type="component" value="Unassembled WGS sequence"/>
</dbReference>
<dbReference type="PROSITE" id="PS51186">
    <property type="entry name" value="GNAT"/>
    <property type="match status" value="1"/>
</dbReference>